<dbReference type="Proteomes" id="UP001172684">
    <property type="component" value="Unassembled WGS sequence"/>
</dbReference>
<keyword evidence="4 6" id="KW-0472">Membrane</keyword>
<feature type="compositionally biased region" description="Low complexity" evidence="5">
    <location>
        <begin position="144"/>
        <end position="155"/>
    </location>
</feature>
<name>A0ABQ9NYJ9_9PEZI</name>
<feature type="compositionally biased region" description="Low complexity" evidence="5">
    <location>
        <begin position="177"/>
        <end position="188"/>
    </location>
</feature>
<dbReference type="InterPro" id="IPR051694">
    <property type="entry name" value="Immunoregulatory_rcpt-like"/>
</dbReference>
<evidence type="ECO:0000256" key="6">
    <source>
        <dbReference type="SAM" id="Phobius"/>
    </source>
</evidence>
<keyword evidence="3 6" id="KW-1133">Transmembrane helix</keyword>
<feature type="transmembrane region" description="Helical" evidence="6">
    <location>
        <begin position="65"/>
        <end position="89"/>
    </location>
</feature>
<evidence type="ECO:0000256" key="2">
    <source>
        <dbReference type="ARBA" id="ARBA00022692"/>
    </source>
</evidence>
<feature type="compositionally biased region" description="Low complexity" evidence="5">
    <location>
        <begin position="28"/>
        <end position="40"/>
    </location>
</feature>
<reference evidence="7" key="1">
    <citation type="submission" date="2022-10" db="EMBL/GenBank/DDBJ databases">
        <title>Culturing micro-colonial fungi from biological soil crusts in the Mojave desert and describing Neophaeococcomyces mojavensis, and introducing the new genera and species Taxawa tesnikishii.</title>
        <authorList>
            <person name="Kurbessoian T."/>
            <person name="Stajich J.E."/>
        </authorList>
    </citation>
    <scope>NUCLEOTIDE SEQUENCE</scope>
    <source>
        <strain evidence="7">TK_1</strain>
    </source>
</reference>
<accession>A0ABQ9NYJ9</accession>
<evidence type="ECO:0000313" key="7">
    <source>
        <dbReference type="EMBL" id="KAJ9667456.1"/>
    </source>
</evidence>
<dbReference type="PANTHER" id="PTHR15549">
    <property type="entry name" value="PAIRED IMMUNOGLOBULIN-LIKE TYPE 2 RECEPTOR"/>
    <property type="match status" value="1"/>
</dbReference>
<comment type="caution">
    <text evidence="7">The sequence shown here is derived from an EMBL/GenBank/DDBJ whole genome shotgun (WGS) entry which is preliminary data.</text>
</comment>
<gene>
    <name evidence="7" type="ORF">H2201_002324</name>
</gene>
<feature type="region of interest" description="Disordered" evidence="5">
    <location>
        <begin position="1"/>
        <end position="40"/>
    </location>
</feature>
<sequence length="296" mass="31626">MEAVRWQETDLPNLETDPLRPGRIPTHTRSGSSSTATPAAIATGGASATGTTFTTVQSNGISKGALVGIAVAVAIVLLAVLAGAILIFWRRKRAKPAYHAPHQDLPEAMTPAPNGYYDPSKQSAYPTSYPVASQYYGGGPPQPMQQQQQHAHAQTPSPPIEMPSSPRDPVEVPVRHSLQPSAPSDASSPPIPTLLPPADSGVPTRQTSIADLQPSSNEPSVLLAPGSTTGPAHSQSSTMDEEMAQIRQRQAQLQEKRQRLLQLQEIDEEEERLRMRLSGIDDAQRGSFSRGSALEA</sequence>
<protein>
    <submittedName>
        <fullName evidence="7">Uncharacterized protein</fullName>
    </submittedName>
</protein>
<dbReference type="EMBL" id="JAPDRL010000012">
    <property type="protein sequence ID" value="KAJ9667456.1"/>
    <property type="molecule type" value="Genomic_DNA"/>
</dbReference>
<proteinExistence type="predicted"/>
<comment type="subcellular location">
    <subcellularLocation>
        <location evidence="1">Membrane</location>
        <topology evidence="1">Single-pass membrane protein</topology>
    </subcellularLocation>
</comment>
<keyword evidence="8" id="KW-1185">Reference proteome</keyword>
<feature type="region of interest" description="Disordered" evidence="5">
    <location>
        <begin position="277"/>
        <end position="296"/>
    </location>
</feature>
<feature type="compositionally biased region" description="Polar residues" evidence="5">
    <location>
        <begin position="203"/>
        <end position="219"/>
    </location>
</feature>
<keyword evidence="2 6" id="KW-0812">Transmembrane</keyword>
<feature type="compositionally biased region" description="Polar residues" evidence="5">
    <location>
        <begin position="226"/>
        <end position="238"/>
    </location>
</feature>
<evidence type="ECO:0000256" key="3">
    <source>
        <dbReference type="ARBA" id="ARBA00022989"/>
    </source>
</evidence>
<evidence type="ECO:0000256" key="4">
    <source>
        <dbReference type="ARBA" id="ARBA00023136"/>
    </source>
</evidence>
<evidence type="ECO:0000256" key="1">
    <source>
        <dbReference type="ARBA" id="ARBA00004167"/>
    </source>
</evidence>
<evidence type="ECO:0000256" key="5">
    <source>
        <dbReference type="SAM" id="MobiDB-lite"/>
    </source>
</evidence>
<evidence type="ECO:0000313" key="8">
    <source>
        <dbReference type="Proteomes" id="UP001172684"/>
    </source>
</evidence>
<organism evidence="7 8">
    <name type="scientific">Coniosporium apollinis</name>
    <dbReference type="NCBI Taxonomy" id="61459"/>
    <lineage>
        <taxon>Eukaryota</taxon>
        <taxon>Fungi</taxon>
        <taxon>Dikarya</taxon>
        <taxon>Ascomycota</taxon>
        <taxon>Pezizomycotina</taxon>
        <taxon>Dothideomycetes</taxon>
        <taxon>Dothideomycetes incertae sedis</taxon>
        <taxon>Coniosporium</taxon>
    </lineage>
</organism>
<feature type="region of interest" description="Disordered" evidence="5">
    <location>
        <begin position="103"/>
        <end position="251"/>
    </location>
</feature>